<dbReference type="GO" id="GO:0003677">
    <property type="term" value="F:DNA binding"/>
    <property type="evidence" value="ECO:0007669"/>
    <property type="project" value="UniProtKB-KW"/>
</dbReference>
<dbReference type="OrthoDB" id="4137935at2"/>
<dbReference type="PANTHER" id="PTHR34605:SF4">
    <property type="entry name" value="DNA ADENINE METHYLTRANSFERASE"/>
    <property type="match status" value="1"/>
</dbReference>
<dbReference type="Gene3D" id="1.10.443.10">
    <property type="entry name" value="Intergrase catalytic core"/>
    <property type="match status" value="1"/>
</dbReference>
<evidence type="ECO:0000256" key="1">
    <source>
        <dbReference type="ARBA" id="ARBA00023125"/>
    </source>
</evidence>
<organism evidence="4 5">
    <name type="scientific">Cryobacterium cheniae</name>
    <dbReference type="NCBI Taxonomy" id="1259262"/>
    <lineage>
        <taxon>Bacteria</taxon>
        <taxon>Bacillati</taxon>
        <taxon>Actinomycetota</taxon>
        <taxon>Actinomycetes</taxon>
        <taxon>Micrococcales</taxon>
        <taxon>Microbacteriaceae</taxon>
        <taxon>Cryobacterium</taxon>
    </lineage>
</organism>
<feature type="domain" description="Tyr recombinase" evidence="3">
    <location>
        <begin position="128"/>
        <end position="340"/>
    </location>
</feature>
<dbReference type="Pfam" id="PF00589">
    <property type="entry name" value="Phage_integrase"/>
    <property type="match status" value="1"/>
</dbReference>
<reference evidence="4 5" key="1">
    <citation type="submission" date="2019-03" db="EMBL/GenBank/DDBJ databases">
        <title>Genomics of glacier-inhabiting Cryobacterium strains.</title>
        <authorList>
            <person name="Liu Q."/>
            <person name="Xin Y.-H."/>
        </authorList>
    </citation>
    <scope>NUCLEOTIDE SEQUENCE [LARGE SCALE GENOMIC DNA]</scope>
    <source>
        <strain evidence="4 5">TMT2-48-2</strain>
    </source>
</reference>
<keyword evidence="5" id="KW-1185">Reference proteome</keyword>
<evidence type="ECO:0000313" key="4">
    <source>
        <dbReference type="EMBL" id="TFC81157.1"/>
    </source>
</evidence>
<dbReference type="SUPFAM" id="SSF47823">
    <property type="entry name" value="lambda integrase-like, N-terminal domain"/>
    <property type="match status" value="1"/>
</dbReference>
<sequence length="343" mass="36629">MTSALLPAAPVHNLANIAATLDASVAESTLKAYNIAQQKFRSYCGERGWSLYPTDASDSGLYVAQVLSYLQTLADDGKSVSTVNKNLSGIKFFASRESHLGFMILNSSREVKAFMAGISRTSKTTVVRKAQALTLEQLGQVHRSLQRRTAKNLRNRALIALGIGAALRSQSLADLNVSDVTSALAVNGLNVRIRWSKTDQTGEGREVTIARASNRKIDPVRAIQDWIDYLGSLGVTAAATPDAPLFPHVRGASVQVGERLSNASDAVSHIVRGVLLNAGVVTESGAQAYSSHSLRSTFITLSAQAGVTEAKVAAISGHKNMNILRGYDRTSEELAAQTEYLGS</sequence>
<dbReference type="InterPro" id="IPR010998">
    <property type="entry name" value="Integrase_recombinase_N"/>
</dbReference>
<dbReference type="InterPro" id="IPR002104">
    <property type="entry name" value="Integrase_catalytic"/>
</dbReference>
<dbReference type="GO" id="GO:0006310">
    <property type="term" value="P:DNA recombination"/>
    <property type="evidence" value="ECO:0007669"/>
    <property type="project" value="UniProtKB-KW"/>
</dbReference>
<keyword evidence="2" id="KW-0233">DNA recombination</keyword>
<proteinExistence type="predicted"/>
<evidence type="ECO:0000259" key="3">
    <source>
        <dbReference type="PROSITE" id="PS51898"/>
    </source>
</evidence>
<dbReference type="InterPro" id="IPR013762">
    <property type="entry name" value="Integrase-like_cat_sf"/>
</dbReference>
<protein>
    <recommendedName>
        <fullName evidence="3">Tyr recombinase domain-containing protein</fullName>
    </recommendedName>
</protein>
<dbReference type="EMBL" id="SOGN01000035">
    <property type="protein sequence ID" value="TFC81157.1"/>
    <property type="molecule type" value="Genomic_DNA"/>
</dbReference>
<accession>A0A4R8XUR4</accession>
<dbReference type="GO" id="GO:0015074">
    <property type="term" value="P:DNA integration"/>
    <property type="evidence" value="ECO:0007669"/>
    <property type="project" value="InterPro"/>
</dbReference>
<dbReference type="PANTHER" id="PTHR34605">
    <property type="entry name" value="PHAGE_INTEGRASE DOMAIN-CONTAINING PROTEIN"/>
    <property type="match status" value="1"/>
</dbReference>
<evidence type="ECO:0000313" key="5">
    <source>
        <dbReference type="Proteomes" id="UP000298433"/>
    </source>
</evidence>
<dbReference type="Gene3D" id="1.10.150.130">
    <property type="match status" value="1"/>
</dbReference>
<comment type="caution">
    <text evidence="4">The sequence shown here is derived from an EMBL/GenBank/DDBJ whole genome shotgun (WGS) entry which is preliminary data.</text>
</comment>
<keyword evidence="1" id="KW-0238">DNA-binding</keyword>
<dbReference type="PROSITE" id="PS51898">
    <property type="entry name" value="TYR_RECOMBINASE"/>
    <property type="match status" value="1"/>
</dbReference>
<dbReference type="InterPro" id="IPR011010">
    <property type="entry name" value="DNA_brk_join_enz"/>
</dbReference>
<name>A0A4R8XUR4_9MICO</name>
<dbReference type="InterPro" id="IPR052925">
    <property type="entry name" value="Phage_Integrase-like_Recomb"/>
</dbReference>
<gene>
    <name evidence="4" type="ORF">E3T23_06575</name>
</gene>
<dbReference type="SUPFAM" id="SSF56349">
    <property type="entry name" value="DNA breaking-rejoining enzymes"/>
    <property type="match status" value="1"/>
</dbReference>
<dbReference type="Proteomes" id="UP000298433">
    <property type="component" value="Unassembled WGS sequence"/>
</dbReference>
<dbReference type="RefSeq" id="WP_134369588.1">
    <property type="nucleotide sequence ID" value="NZ_SOGN01000035.1"/>
</dbReference>
<evidence type="ECO:0000256" key="2">
    <source>
        <dbReference type="ARBA" id="ARBA00023172"/>
    </source>
</evidence>
<dbReference type="AlphaFoldDB" id="A0A4R8XUR4"/>